<dbReference type="Proteomes" id="UP000829196">
    <property type="component" value="Unassembled WGS sequence"/>
</dbReference>
<dbReference type="OrthoDB" id="679757at2759"/>
<evidence type="ECO:0000313" key="1">
    <source>
        <dbReference type="EMBL" id="KAI0516214.1"/>
    </source>
</evidence>
<dbReference type="AlphaFoldDB" id="A0A8T3BLC2"/>
<dbReference type="EMBL" id="JAGYWB010000007">
    <property type="protein sequence ID" value="KAI0516214.1"/>
    <property type="molecule type" value="Genomic_DNA"/>
</dbReference>
<protein>
    <recommendedName>
        <fullName evidence="3">Transposase</fullName>
    </recommendedName>
</protein>
<organism evidence="1 2">
    <name type="scientific">Dendrobium nobile</name>
    <name type="common">Orchid</name>
    <dbReference type="NCBI Taxonomy" id="94219"/>
    <lineage>
        <taxon>Eukaryota</taxon>
        <taxon>Viridiplantae</taxon>
        <taxon>Streptophyta</taxon>
        <taxon>Embryophyta</taxon>
        <taxon>Tracheophyta</taxon>
        <taxon>Spermatophyta</taxon>
        <taxon>Magnoliopsida</taxon>
        <taxon>Liliopsida</taxon>
        <taxon>Asparagales</taxon>
        <taxon>Orchidaceae</taxon>
        <taxon>Epidendroideae</taxon>
        <taxon>Malaxideae</taxon>
        <taxon>Dendrobiinae</taxon>
        <taxon>Dendrobium</taxon>
    </lineage>
</organism>
<gene>
    <name evidence="1" type="ORF">KFK09_008886</name>
</gene>
<dbReference type="PANTHER" id="PTHR10775">
    <property type="entry name" value="OS08G0208400 PROTEIN"/>
    <property type="match status" value="1"/>
</dbReference>
<proteinExistence type="predicted"/>
<name>A0A8T3BLC2_DENNO</name>
<evidence type="ECO:0000313" key="2">
    <source>
        <dbReference type="Proteomes" id="UP000829196"/>
    </source>
</evidence>
<accession>A0A8T3BLC2</accession>
<dbReference type="PANTHER" id="PTHR10775:SF182">
    <property type="entry name" value="TRANSPOSON, EN_SPM-LIKE, TRANSPOSASE-ASSOCIATED DOMAIN PROTEIN-RELATED"/>
    <property type="match status" value="1"/>
</dbReference>
<comment type="caution">
    <text evidence="1">The sequence shown here is derived from an EMBL/GenBank/DDBJ whole genome shotgun (WGS) entry which is preliminary data.</text>
</comment>
<reference evidence="1" key="1">
    <citation type="journal article" date="2022" name="Front. Genet.">
        <title>Chromosome-Scale Assembly of the Dendrobium nobile Genome Provides Insights Into the Molecular Mechanism of the Biosynthesis of the Medicinal Active Ingredient of Dendrobium.</title>
        <authorList>
            <person name="Xu Q."/>
            <person name="Niu S.-C."/>
            <person name="Li K.-L."/>
            <person name="Zheng P.-J."/>
            <person name="Zhang X.-J."/>
            <person name="Jia Y."/>
            <person name="Liu Y."/>
            <person name="Niu Y.-X."/>
            <person name="Yu L.-H."/>
            <person name="Chen D.-F."/>
            <person name="Zhang G.-Q."/>
        </authorList>
    </citation>
    <scope>NUCLEOTIDE SEQUENCE</scope>
    <source>
        <tissue evidence="1">Leaf</tissue>
    </source>
</reference>
<dbReference type="Pfam" id="PF02992">
    <property type="entry name" value="Transposase_21"/>
    <property type="match status" value="1"/>
</dbReference>
<sequence>MSNTYSIWPVILVPYNMPPRSGMKQSSFILSLIIPGEKSPENDIDIYLKPLIHELQQLWQGVQCYDVASGENFMMRAALLWTINDFPAYGMLSGWSTKDRFACPYCANNT</sequence>
<dbReference type="InterPro" id="IPR004242">
    <property type="entry name" value="Transposase_21"/>
</dbReference>
<evidence type="ECO:0008006" key="3">
    <source>
        <dbReference type="Google" id="ProtNLM"/>
    </source>
</evidence>
<keyword evidence="2" id="KW-1185">Reference proteome</keyword>